<keyword evidence="1" id="KW-0812">Transmembrane</keyword>
<reference evidence="2 3" key="1">
    <citation type="submission" date="2022-03" db="EMBL/GenBank/DDBJ databases">
        <title>Complete genome of Streptomyces rimosus ssp. rimosus R7 (=ATCC 10970).</title>
        <authorList>
            <person name="Beganovic S."/>
            <person name="Ruckert C."/>
            <person name="Busche T."/>
            <person name="Kalinowski J."/>
            <person name="Wittmann C."/>
        </authorList>
    </citation>
    <scope>NUCLEOTIDE SEQUENCE [LARGE SCALE GENOMIC DNA]</scope>
    <source>
        <strain evidence="2 3">R7</strain>
    </source>
</reference>
<dbReference type="GeneID" id="71455907"/>
<evidence type="ECO:0000313" key="2">
    <source>
        <dbReference type="EMBL" id="UNZ04305.1"/>
    </source>
</evidence>
<dbReference type="RefSeq" id="WP_003978949.1">
    <property type="nucleotide sequence ID" value="NZ_CP043497.1"/>
</dbReference>
<name>A0ABY3Z421_STRRM</name>
<evidence type="ECO:0000313" key="3">
    <source>
        <dbReference type="Proteomes" id="UP000829494"/>
    </source>
</evidence>
<protein>
    <submittedName>
        <fullName evidence="2">Uncharacterized protein</fullName>
    </submittedName>
</protein>
<keyword evidence="1" id="KW-0472">Membrane</keyword>
<sequence>MTYLRGFIPWIAYGAVAWASWQWAALAALLLGGVLLYLDRAGGLSPSMRVLEYGTLVFFAASPRSRSSARTAGCGLTTEPCRRVGWR</sequence>
<accession>A0ABY3Z421</accession>
<dbReference type="Proteomes" id="UP000829494">
    <property type="component" value="Chromosome"/>
</dbReference>
<dbReference type="EMBL" id="CP094298">
    <property type="protein sequence ID" value="UNZ04305.1"/>
    <property type="molecule type" value="Genomic_DNA"/>
</dbReference>
<keyword evidence="1" id="KW-1133">Transmembrane helix</keyword>
<feature type="transmembrane region" description="Helical" evidence="1">
    <location>
        <begin position="20"/>
        <end position="38"/>
    </location>
</feature>
<gene>
    <name evidence="2" type="ORF">SRIMR7_19290</name>
</gene>
<proteinExistence type="predicted"/>
<organism evidence="2 3">
    <name type="scientific">Streptomyces rimosus subsp. rimosus</name>
    <dbReference type="NCBI Taxonomy" id="132474"/>
    <lineage>
        <taxon>Bacteria</taxon>
        <taxon>Bacillati</taxon>
        <taxon>Actinomycetota</taxon>
        <taxon>Actinomycetes</taxon>
        <taxon>Kitasatosporales</taxon>
        <taxon>Streptomycetaceae</taxon>
        <taxon>Streptomyces</taxon>
    </lineage>
</organism>
<evidence type="ECO:0000256" key="1">
    <source>
        <dbReference type="SAM" id="Phobius"/>
    </source>
</evidence>
<keyword evidence="3" id="KW-1185">Reference proteome</keyword>